<feature type="region of interest" description="Disordered" evidence="2">
    <location>
        <begin position="312"/>
        <end position="350"/>
    </location>
</feature>
<keyword evidence="4" id="KW-1185">Reference proteome</keyword>
<organism evidence="3 4">
    <name type="scientific">Stylosanthes scabra</name>
    <dbReference type="NCBI Taxonomy" id="79078"/>
    <lineage>
        <taxon>Eukaryota</taxon>
        <taxon>Viridiplantae</taxon>
        <taxon>Streptophyta</taxon>
        <taxon>Embryophyta</taxon>
        <taxon>Tracheophyta</taxon>
        <taxon>Spermatophyta</taxon>
        <taxon>Magnoliopsida</taxon>
        <taxon>eudicotyledons</taxon>
        <taxon>Gunneridae</taxon>
        <taxon>Pentapetalae</taxon>
        <taxon>rosids</taxon>
        <taxon>fabids</taxon>
        <taxon>Fabales</taxon>
        <taxon>Fabaceae</taxon>
        <taxon>Papilionoideae</taxon>
        <taxon>50 kb inversion clade</taxon>
        <taxon>dalbergioids sensu lato</taxon>
        <taxon>Dalbergieae</taxon>
        <taxon>Pterocarpus clade</taxon>
        <taxon>Stylosanthes</taxon>
    </lineage>
</organism>
<feature type="compositionally biased region" description="Polar residues" evidence="2">
    <location>
        <begin position="269"/>
        <end position="281"/>
    </location>
</feature>
<evidence type="ECO:0000313" key="3">
    <source>
        <dbReference type="EMBL" id="MED6206447.1"/>
    </source>
</evidence>
<evidence type="ECO:0000313" key="4">
    <source>
        <dbReference type="Proteomes" id="UP001341840"/>
    </source>
</evidence>
<dbReference type="Proteomes" id="UP001341840">
    <property type="component" value="Unassembled WGS sequence"/>
</dbReference>
<evidence type="ECO:0000256" key="1">
    <source>
        <dbReference type="SAM" id="Coils"/>
    </source>
</evidence>
<feature type="region of interest" description="Disordered" evidence="2">
    <location>
        <begin position="253"/>
        <end position="295"/>
    </location>
</feature>
<accession>A0ABU6Y7P5</accession>
<comment type="caution">
    <text evidence="3">The sequence shown here is derived from an EMBL/GenBank/DDBJ whole genome shotgun (WGS) entry which is preliminary data.</text>
</comment>
<dbReference type="EMBL" id="JASCZI010241757">
    <property type="protein sequence ID" value="MED6206447.1"/>
    <property type="molecule type" value="Genomic_DNA"/>
</dbReference>
<protein>
    <recommendedName>
        <fullName evidence="5">Transposase (Putative), gypsy type</fullName>
    </recommendedName>
</protein>
<proteinExistence type="predicted"/>
<feature type="compositionally biased region" description="Basic and acidic residues" evidence="2">
    <location>
        <begin position="325"/>
        <end position="337"/>
    </location>
</feature>
<gene>
    <name evidence="3" type="ORF">PIB30_026776</name>
</gene>
<evidence type="ECO:0008006" key="5">
    <source>
        <dbReference type="Google" id="ProtNLM"/>
    </source>
</evidence>
<keyword evidence="1" id="KW-0175">Coiled coil</keyword>
<name>A0ABU6Y7P5_9FABA</name>
<feature type="coiled-coil region" evidence="1">
    <location>
        <begin position="426"/>
        <end position="478"/>
    </location>
</feature>
<sequence length="547" mass="60562">MAEDRQGNQEVATAAVQMPHELPSIYRWVSNDVLGTPSILDQDYLNELKESGVIFGGGDLERRYRVVAARRTTPVEPGFRGPVSAASQLLGVYSLLRIVTEFLELPQEPEVFLSLFKFYSSDTSGRTKKGYMSVRPTKNRKIFTLYEDSFHDFKGRYFNIFAVGDHRPFLLSLEGDGLFPPYWSDQAGFGIAPVKYEGLNADKRDTTDILTFLFSKNNLSSKTLLGSPEESRKAIARMAGNDVTLARLRRLIRPAPSQSLQPSSAVPTGESQRTPATSAGKTQAEPDGGSSSNVGTATEQFVEISSLVRVEVPVPPSSSPRKRRSAVEDLPDPKRTQASEGGSRKSCPLDRSFDAPGFIESHLLGPKAQEVLRDCDPLESVRWAEWAIIRSATILRSVELRWTIAYEVERRNAKLLGDAKLLGLQKVVLEEEKKEAVQGRLKAEEELRVLMAKFEALAREKEEEVGRLRQREEGLLAEPRRKSDLAEVSASELQGQCADLAEDAKGAIAATEAALKAQLVILELEFDTDQSSFFKDIVDGRVVDPAD</sequence>
<feature type="compositionally biased region" description="Low complexity" evidence="2">
    <location>
        <begin position="253"/>
        <end position="267"/>
    </location>
</feature>
<evidence type="ECO:0000256" key="2">
    <source>
        <dbReference type="SAM" id="MobiDB-lite"/>
    </source>
</evidence>
<reference evidence="3 4" key="1">
    <citation type="journal article" date="2023" name="Plants (Basel)">
        <title>Bridging the Gap: Combining Genomics and Transcriptomics Approaches to Understand Stylosanthes scabra, an Orphan Legume from the Brazilian Caatinga.</title>
        <authorList>
            <person name="Ferreira-Neto J.R.C."/>
            <person name="da Silva M.D."/>
            <person name="Binneck E."/>
            <person name="de Melo N.F."/>
            <person name="da Silva R.H."/>
            <person name="de Melo A.L.T.M."/>
            <person name="Pandolfi V."/>
            <person name="Bustamante F.O."/>
            <person name="Brasileiro-Vidal A.C."/>
            <person name="Benko-Iseppon A.M."/>
        </authorList>
    </citation>
    <scope>NUCLEOTIDE SEQUENCE [LARGE SCALE GENOMIC DNA]</scope>
    <source>
        <tissue evidence="3">Leaves</tissue>
    </source>
</reference>